<reference evidence="1 2" key="1">
    <citation type="journal article" date="2021" name="Elife">
        <title>Chloroplast acquisition without the gene transfer in kleptoplastic sea slugs, Plakobranchus ocellatus.</title>
        <authorList>
            <person name="Maeda T."/>
            <person name="Takahashi S."/>
            <person name="Yoshida T."/>
            <person name="Shimamura S."/>
            <person name="Takaki Y."/>
            <person name="Nagai Y."/>
            <person name="Toyoda A."/>
            <person name="Suzuki Y."/>
            <person name="Arimoto A."/>
            <person name="Ishii H."/>
            <person name="Satoh N."/>
            <person name="Nishiyama T."/>
            <person name="Hasebe M."/>
            <person name="Maruyama T."/>
            <person name="Minagawa J."/>
            <person name="Obokata J."/>
            <person name="Shigenobu S."/>
        </authorList>
    </citation>
    <scope>NUCLEOTIDE SEQUENCE [LARGE SCALE GENOMIC DNA]</scope>
</reference>
<name>A0AAV4A9G9_9GAST</name>
<evidence type="ECO:0000313" key="2">
    <source>
        <dbReference type="Proteomes" id="UP000735302"/>
    </source>
</evidence>
<keyword evidence="2" id="KW-1185">Reference proteome</keyword>
<dbReference type="EMBL" id="BLXT01003724">
    <property type="protein sequence ID" value="GFO03283.1"/>
    <property type="molecule type" value="Genomic_DNA"/>
</dbReference>
<protein>
    <submittedName>
        <fullName evidence="1">Uncharacterized protein</fullName>
    </submittedName>
</protein>
<organism evidence="1 2">
    <name type="scientific">Plakobranchus ocellatus</name>
    <dbReference type="NCBI Taxonomy" id="259542"/>
    <lineage>
        <taxon>Eukaryota</taxon>
        <taxon>Metazoa</taxon>
        <taxon>Spiralia</taxon>
        <taxon>Lophotrochozoa</taxon>
        <taxon>Mollusca</taxon>
        <taxon>Gastropoda</taxon>
        <taxon>Heterobranchia</taxon>
        <taxon>Euthyneura</taxon>
        <taxon>Panpulmonata</taxon>
        <taxon>Sacoglossa</taxon>
        <taxon>Placobranchoidea</taxon>
        <taxon>Plakobranchidae</taxon>
        <taxon>Plakobranchus</taxon>
    </lineage>
</organism>
<dbReference type="Proteomes" id="UP000735302">
    <property type="component" value="Unassembled WGS sequence"/>
</dbReference>
<gene>
    <name evidence="1" type="ORF">PoB_002978800</name>
</gene>
<dbReference type="AlphaFoldDB" id="A0AAV4A9G9"/>
<proteinExistence type="predicted"/>
<sequence length="140" mass="15692">MTPRAWCRAQRKRWDSPRSCEFRGACQTGCDPHPVLGWVGPRLPSLVSGFEMSPHLHGLVRVTDYTLRTYRLCSLPPVPDQRLNHAGRRTPHTKPCDAGSGCLAAQSVNPSANQKRGCWARVVLYNNRAPVTQSRTFQLL</sequence>
<evidence type="ECO:0000313" key="1">
    <source>
        <dbReference type="EMBL" id="GFO03283.1"/>
    </source>
</evidence>
<accession>A0AAV4A9G9</accession>
<comment type="caution">
    <text evidence="1">The sequence shown here is derived from an EMBL/GenBank/DDBJ whole genome shotgun (WGS) entry which is preliminary data.</text>
</comment>